<name>A0A819BZV5_9BILA</name>
<dbReference type="Proteomes" id="UP000663881">
    <property type="component" value="Unassembled WGS sequence"/>
</dbReference>
<keyword evidence="1" id="KW-1133">Transmembrane helix</keyword>
<dbReference type="Proteomes" id="UP000663845">
    <property type="component" value="Unassembled WGS sequence"/>
</dbReference>
<protein>
    <submittedName>
        <fullName evidence="4">Uncharacterized protein</fullName>
    </submittedName>
</protein>
<gene>
    <name evidence="3" type="ORF">JYZ213_LOCUS6326</name>
    <name evidence="4" type="ORF">OKA104_LOCUS18695</name>
    <name evidence="5" type="ORF">OXD698_LOCUS23691</name>
    <name evidence="2" type="ORF">VCS650_LOCUS3429</name>
</gene>
<sequence>MVLWTPVKSEYWIGAPREREISVISISCVVASSIAITTTAAVPTCGPSLCCSRGCHRCVYSGTTYYCLWYGPTDYNFYTDVSRCTTMGSSEIYCTYSTTCGIGPGGHGFGYGNGCG</sequence>
<dbReference type="EMBL" id="CAJOAY010001171">
    <property type="protein sequence ID" value="CAF3804646.1"/>
    <property type="molecule type" value="Genomic_DNA"/>
</dbReference>
<comment type="caution">
    <text evidence="4">The sequence shown here is derived from an EMBL/GenBank/DDBJ whole genome shotgun (WGS) entry which is preliminary data.</text>
</comment>
<feature type="transmembrane region" description="Helical" evidence="1">
    <location>
        <begin position="21"/>
        <end position="42"/>
    </location>
</feature>
<dbReference type="EMBL" id="CAJNOG010000039">
    <property type="protein sequence ID" value="CAF0821305.1"/>
    <property type="molecule type" value="Genomic_DNA"/>
</dbReference>
<evidence type="ECO:0000313" key="6">
    <source>
        <dbReference type="Proteomes" id="UP000663881"/>
    </source>
</evidence>
<dbReference type="Proteomes" id="UP000663844">
    <property type="component" value="Unassembled WGS sequence"/>
</dbReference>
<evidence type="ECO:0000313" key="3">
    <source>
        <dbReference type="EMBL" id="CAF0821305.1"/>
    </source>
</evidence>
<dbReference type="EMBL" id="CAJOAZ010002117">
    <property type="protein sequence ID" value="CAF3896299.1"/>
    <property type="molecule type" value="Genomic_DNA"/>
</dbReference>
<evidence type="ECO:0000313" key="4">
    <source>
        <dbReference type="EMBL" id="CAF3804646.1"/>
    </source>
</evidence>
<evidence type="ECO:0000313" key="2">
    <source>
        <dbReference type="EMBL" id="CAF0789903.1"/>
    </source>
</evidence>
<accession>A0A819BZV5</accession>
<proteinExistence type="predicted"/>
<evidence type="ECO:0000313" key="5">
    <source>
        <dbReference type="EMBL" id="CAF3896299.1"/>
    </source>
</evidence>
<dbReference type="OrthoDB" id="10477995at2759"/>
<organism evidence="4 6">
    <name type="scientific">Adineta steineri</name>
    <dbReference type="NCBI Taxonomy" id="433720"/>
    <lineage>
        <taxon>Eukaryota</taxon>
        <taxon>Metazoa</taxon>
        <taxon>Spiralia</taxon>
        <taxon>Gnathifera</taxon>
        <taxon>Rotifera</taxon>
        <taxon>Eurotatoria</taxon>
        <taxon>Bdelloidea</taxon>
        <taxon>Adinetida</taxon>
        <taxon>Adinetidae</taxon>
        <taxon>Adineta</taxon>
    </lineage>
</organism>
<evidence type="ECO:0000256" key="1">
    <source>
        <dbReference type="SAM" id="Phobius"/>
    </source>
</evidence>
<dbReference type="Proteomes" id="UP000663891">
    <property type="component" value="Unassembled WGS sequence"/>
</dbReference>
<dbReference type="EMBL" id="CAJNON010000018">
    <property type="protein sequence ID" value="CAF0789903.1"/>
    <property type="molecule type" value="Genomic_DNA"/>
</dbReference>
<reference evidence="4" key="1">
    <citation type="submission" date="2021-02" db="EMBL/GenBank/DDBJ databases">
        <authorList>
            <person name="Nowell W R."/>
        </authorList>
    </citation>
    <scope>NUCLEOTIDE SEQUENCE</scope>
</reference>
<keyword evidence="1" id="KW-0472">Membrane</keyword>
<keyword evidence="1" id="KW-0812">Transmembrane</keyword>
<dbReference type="AlphaFoldDB" id="A0A819BZV5"/>